<dbReference type="SUPFAM" id="SSF53790">
    <property type="entry name" value="Tetrapyrrole methylase"/>
    <property type="match status" value="1"/>
</dbReference>
<evidence type="ECO:0000313" key="15">
    <source>
        <dbReference type="EMBL" id="MDQ0393237.1"/>
    </source>
</evidence>
<comment type="pathway">
    <text evidence="1">Porphyrin-containing compound metabolism; siroheme biosynthesis; sirohydrochlorin from precorrin-2: step 1/1.</text>
</comment>
<evidence type="ECO:0000256" key="8">
    <source>
        <dbReference type="ARBA" id="ARBA00023027"/>
    </source>
</evidence>
<dbReference type="NCBIfam" id="NF004790">
    <property type="entry name" value="PRK06136.1"/>
    <property type="match status" value="1"/>
</dbReference>
<dbReference type="GO" id="GO:0004851">
    <property type="term" value="F:uroporphyrin-III C-methyltransferase activity"/>
    <property type="evidence" value="ECO:0007669"/>
    <property type="project" value="UniProtKB-EC"/>
</dbReference>
<dbReference type="PIRSF" id="PIRSF036426">
    <property type="entry name" value="Sirohaem_synth"/>
    <property type="match status" value="1"/>
</dbReference>
<dbReference type="GO" id="GO:0032259">
    <property type="term" value="P:methylation"/>
    <property type="evidence" value="ECO:0007669"/>
    <property type="project" value="UniProtKB-KW"/>
</dbReference>
<gene>
    <name evidence="15" type="ORF">J3R73_003029</name>
</gene>
<evidence type="ECO:0000256" key="6">
    <source>
        <dbReference type="ARBA" id="ARBA00022691"/>
    </source>
</evidence>
<dbReference type="InterPro" id="IPR003043">
    <property type="entry name" value="Uropor_MeTrfase_CS"/>
</dbReference>
<dbReference type="InterPro" id="IPR036291">
    <property type="entry name" value="NAD(P)-bd_dom_sf"/>
</dbReference>
<dbReference type="RefSeq" id="WP_307428261.1">
    <property type="nucleotide sequence ID" value="NZ_JAUSVK010000001.1"/>
</dbReference>
<evidence type="ECO:0000256" key="4">
    <source>
        <dbReference type="ARBA" id="ARBA00022603"/>
    </source>
</evidence>
<dbReference type="GO" id="GO:0043115">
    <property type="term" value="F:precorrin-2 dehydrogenase activity"/>
    <property type="evidence" value="ECO:0007669"/>
    <property type="project" value="UniProtKB-EC"/>
</dbReference>
<dbReference type="Pfam" id="PF13241">
    <property type="entry name" value="NAD_binding_7"/>
    <property type="match status" value="1"/>
</dbReference>
<accession>A0ABU0FF53</accession>
<dbReference type="SUPFAM" id="SSF51735">
    <property type="entry name" value="NAD(P)-binding Rossmann-fold domains"/>
    <property type="match status" value="1"/>
</dbReference>
<evidence type="ECO:0000256" key="3">
    <source>
        <dbReference type="ARBA" id="ARBA00022573"/>
    </source>
</evidence>
<keyword evidence="10" id="KW-0627">Porphyrin biosynthesis</keyword>
<dbReference type="GO" id="GO:0051266">
    <property type="term" value="F:sirohydrochlorin ferrochelatase activity"/>
    <property type="evidence" value="ECO:0007669"/>
    <property type="project" value="UniProtKB-EC"/>
</dbReference>
<evidence type="ECO:0000256" key="2">
    <source>
        <dbReference type="ARBA" id="ARBA00005879"/>
    </source>
</evidence>
<dbReference type="Gene3D" id="3.40.1010.10">
    <property type="entry name" value="Cobalt-precorrin-4 Transmethylase, Domain 1"/>
    <property type="match status" value="1"/>
</dbReference>
<dbReference type="EC" id="2.1.1.107" evidence="15"/>
<dbReference type="InterPro" id="IPR035996">
    <property type="entry name" value="4pyrrol_Methylase_sf"/>
</dbReference>
<name>A0ABU0FF53_9HYPH</name>
<evidence type="ECO:0000256" key="9">
    <source>
        <dbReference type="ARBA" id="ARBA00023239"/>
    </source>
</evidence>
<keyword evidence="11" id="KW-0511">Multifunctional enzyme</keyword>
<dbReference type="NCBIfam" id="NF007922">
    <property type="entry name" value="PRK10637.1"/>
    <property type="match status" value="1"/>
</dbReference>
<dbReference type="EC" id="4.99.1.4" evidence="15"/>
<dbReference type="CDD" id="cd11642">
    <property type="entry name" value="SUMT"/>
    <property type="match status" value="1"/>
</dbReference>
<comment type="similarity">
    <text evidence="2">Belongs to the precorrin methyltransferase family.</text>
</comment>
<evidence type="ECO:0000259" key="14">
    <source>
        <dbReference type="Pfam" id="PF00590"/>
    </source>
</evidence>
<dbReference type="InterPro" id="IPR006366">
    <property type="entry name" value="CobA/CysG_C"/>
</dbReference>
<evidence type="ECO:0000256" key="10">
    <source>
        <dbReference type="ARBA" id="ARBA00023244"/>
    </source>
</evidence>
<dbReference type="InterPro" id="IPR050161">
    <property type="entry name" value="Siro_Cobalamin_biosynth"/>
</dbReference>
<keyword evidence="7 15" id="KW-0560">Oxidoreductase</keyword>
<dbReference type="EC" id="1.3.1.76" evidence="15"/>
<dbReference type="NCBIfam" id="TIGR01470">
    <property type="entry name" value="cysG_Nterm"/>
    <property type="match status" value="1"/>
</dbReference>
<feature type="domain" description="Tetrapyrrole methylase" evidence="14">
    <location>
        <begin position="233"/>
        <end position="443"/>
    </location>
</feature>
<comment type="caution">
    <text evidence="15">The sequence shown here is derived from an EMBL/GenBank/DDBJ whole genome shotgun (WGS) entry which is preliminary data.</text>
</comment>
<dbReference type="PROSITE" id="PS00839">
    <property type="entry name" value="SUMT_1"/>
    <property type="match status" value="1"/>
</dbReference>
<dbReference type="InterPro" id="IPR014776">
    <property type="entry name" value="4pyrrole_Mease_sub2"/>
</dbReference>
<keyword evidence="5 15" id="KW-0808">Transferase</keyword>
<keyword evidence="9 15" id="KW-0456">Lyase</keyword>
<reference evidence="15 16" key="1">
    <citation type="submission" date="2023-07" db="EMBL/GenBank/DDBJ databases">
        <title>Genomic Encyclopedia of Type Strains, Phase IV (KMG-IV): sequencing the most valuable type-strain genomes for metagenomic binning, comparative biology and taxonomic classification.</title>
        <authorList>
            <person name="Goeker M."/>
        </authorList>
    </citation>
    <scope>NUCLEOTIDE SEQUENCE [LARGE SCALE GENOMIC DNA]</scope>
    <source>
        <strain evidence="15 16">DSM 5896</strain>
    </source>
</reference>
<comment type="catalytic activity">
    <reaction evidence="13">
        <text>precorrin-2 + NAD(+) = sirohydrochlorin + NADH + 2 H(+)</text>
        <dbReference type="Rhea" id="RHEA:15613"/>
        <dbReference type="ChEBI" id="CHEBI:15378"/>
        <dbReference type="ChEBI" id="CHEBI:57540"/>
        <dbReference type="ChEBI" id="CHEBI:57945"/>
        <dbReference type="ChEBI" id="CHEBI:58351"/>
        <dbReference type="ChEBI" id="CHEBI:58827"/>
        <dbReference type="EC" id="1.3.1.76"/>
    </reaction>
</comment>
<keyword evidence="6" id="KW-0949">S-adenosyl-L-methionine</keyword>
<evidence type="ECO:0000256" key="7">
    <source>
        <dbReference type="ARBA" id="ARBA00023002"/>
    </source>
</evidence>
<dbReference type="NCBIfam" id="TIGR01469">
    <property type="entry name" value="cobA_cysG_Cterm"/>
    <property type="match status" value="1"/>
</dbReference>
<dbReference type="Gene3D" id="3.30.160.110">
    <property type="entry name" value="Siroheme synthase, domain 2"/>
    <property type="match status" value="1"/>
</dbReference>
<keyword evidence="4 15" id="KW-0489">Methyltransferase</keyword>
<dbReference type="Proteomes" id="UP001237448">
    <property type="component" value="Unassembled WGS sequence"/>
</dbReference>
<dbReference type="PANTHER" id="PTHR45790:SF3">
    <property type="entry name" value="S-ADENOSYL-L-METHIONINE-DEPENDENT UROPORPHYRINOGEN III METHYLTRANSFERASE, CHLOROPLASTIC"/>
    <property type="match status" value="1"/>
</dbReference>
<proteinExistence type="inferred from homology"/>
<keyword evidence="16" id="KW-1185">Reference proteome</keyword>
<sequence>MTPSLHEPERIAPLAVLPVFYRLGGKDALVIGATQAAAWKAELLAAAGARVTVIAPPASDPPPSAAVAPEPAVRTLARRWEKQDLLGMALVVADVDDDAEAARLAAAAREAGVPANIIDRPAFCDFQFGSIVNRSPLVVGISTDGAAPVFGQAIRARIEMLLPDGFRRWAEAAREWRPLVQSLGLPLQGRRRIWERFVDAAFRSPDHAPSEAQRQALLASAANAGSASGRGRVSLVGAGPGDPELLTLKAVRTLQSADVILYDSLVSAEVLDFARREAERIIVGKRGHRPSCKQGDINALMVSLAAAGKHVVRLKGGDPLVFGRAGEEIAACREAGVDVEVIPGITAASGAAASLEVSLTHRDHARRLQYITAHAKNGKLPDDLDWTALADPAATTAIYMGKLVVAEVSSRLVAAGMNPATPAVVVENATLKRERRFHSTVGAMASVFAEHALDGPCIILLGWAMSEARRGDVGAPADPAGTHGGD</sequence>
<dbReference type="Gene3D" id="3.40.50.720">
    <property type="entry name" value="NAD(P)-binding Rossmann-like Domain"/>
    <property type="match status" value="1"/>
</dbReference>
<evidence type="ECO:0000256" key="12">
    <source>
        <dbReference type="ARBA" id="ARBA00025705"/>
    </source>
</evidence>
<dbReference type="InterPro" id="IPR006367">
    <property type="entry name" value="Sirohaem_synthase_N"/>
</dbReference>
<evidence type="ECO:0000256" key="13">
    <source>
        <dbReference type="ARBA" id="ARBA00047561"/>
    </source>
</evidence>
<organism evidence="15 16">
    <name type="scientific">Labrys monachus</name>
    <dbReference type="NCBI Taxonomy" id="217067"/>
    <lineage>
        <taxon>Bacteria</taxon>
        <taxon>Pseudomonadati</taxon>
        <taxon>Pseudomonadota</taxon>
        <taxon>Alphaproteobacteria</taxon>
        <taxon>Hyphomicrobiales</taxon>
        <taxon>Xanthobacteraceae</taxon>
        <taxon>Labrys</taxon>
    </lineage>
</organism>
<dbReference type="InterPro" id="IPR000878">
    <property type="entry name" value="4pyrrol_Mease"/>
</dbReference>
<comment type="pathway">
    <text evidence="12">Porphyrin-containing compound metabolism; siroheme biosynthesis; precorrin-2 from uroporphyrinogen III: step 1/1.</text>
</comment>
<protein>
    <submittedName>
        <fullName evidence="15">Uroporphyrin-III C-methyltransferase/precorrin-2 dehydrogenase/sirohydrochlorin ferrochelatase</fullName>
        <ecNumber evidence="15">1.3.1.76</ecNumber>
        <ecNumber evidence="15">2.1.1.107</ecNumber>
        <ecNumber evidence="15">4.99.1.4</ecNumber>
    </submittedName>
</protein>
<dbReference type="InterPro" id="IPR014777">
    <property type="entry name" value="4pyrrole_Mease_sub1"/>
</dbReference>
<dbReference type="EMBL" id="JAUSVK010000001">
    <property type="protein sequence ID" value="MDQ0393237.1"/>
    <property type="molecule type" value="Genomic_DNA"/>
</dbReference>
<dbReference type="Gene3D" id="3.30.950.10">
    <property type="entry name" value="Methyltransferase, Cobalt-precorrin-4 Transmethylase, Domain 2"/>
    <property type="match status" value="1"/>
</dbReference>
<keyword evidence="8" id="KW-0520">NAD</keyword>
<evidence type="ECO:0000256" key="5">
    <source>
        <dbReference type="ARBA" id="ARBA00022679"/>
    </source>
</evidence>
<keyword evidence="3" id="KW-0169">Cobalamin biosynthesis</keyword>
<dbReference type="PANTHER" id="PTHR45790">
    <property type="entry name" value="SIROHEME SYNTHASE-RELATED"/>
    <property type="match status" value="1"/>
</dbReference>
<evidence type="ECO:0000256" key="11">
    <source>
        <dbReference type="ARBA" id="ARBA00023268"/>
    </source>
</evidence>
<dbReference type="InterPro" id="IPR012409">
    <property type="entry name" value="Sirohaem_synth"/>
</dbReference>
<dbReference type="SUPFAM" id="SSF75615">
    <property type="entry name" value="Siroheme synthase middle domains-like"/>
    <property type="match status" value="1"/>
</dbReference>
<evidence type="ECO:0000256" key="1">
    <source>
        <dbReference type="ARBA" id="ARBA00005010"/>
    </source>
</evidence>
<evidence type="ECO:0000313" key="16">
    <source>
        <dbReference type="Proteomes" id="UP001237448"/>
    </source>
</evidence>
<dbReference type="Pfam" id="PF00590">
    <property type="entry name" value="TP_methylase"/>
    <property type="match status" value="1"/>
</dbReference>